<dbReference type="EMBL" id="QORO01000002">
    <property type="protein sequence ID" value="RCK59898.1"/>
    <property type="molecule type" value="Genomic_DNA"/>
</dbReference>
<dbReference type="InterPro" id="IPR036390">
    <property type="entry name" value="WH_DNA-bd_sf"/>
</dbReference>
<dbReference type="InterPro" id="IPR000524">
    <property type="entry name" value="Tscrpt_reg_HTH_GntR"/>
</dbReference>
<feature type="domain" description="HTH gntR-type" evidence="4">
    <location>
        <begin position="12"/>
        <end position="79"/>
    </location>
</feature>
<dbReference type="OrthoDB" id="3864082at2"/>
<keyword evidence="2" id="KW-0238">DNA-binding</keyword>
<evidence type="ECO:0000256" key="2">
    <source>
        <dbReference type="ARBA" id="ARBA00023125"/>
    </source>
</evidence>
<reference evidence="5 6" key="1">
    <citation type="submission" date="2018-07" db="EMBL/GenBank/DDBJ databases">
        <title>Microbacterium endoborsara sp. nov., a novel actinobacterium isolated from Borszczowia aralocaspica.</title>
        <authorList>
            <person name="An D."/>
        </authorList>
    </citation>
    <scope>NUCLEOTIDE SEQUENCE [LARGE SCALE GENOMIC DNA]</scope>
    <source>
        <strain evidence="5 6">C1.15228</strain>
    </source>
</reference>
<dbReference type="Gene3D" id="1.10.10.10">
    <property type="entry name" value="Winged helix-like DNA-binding domain superfamily/Winged helix DNA-binding domain"/>
    <property type="match status" value="1"/>
</dbReference>
<comment type="caution">
    <text evidence="5">The sequence shown here is derived from an EMBL/GenBank/DDBJ whole genome shotgun (WGS) entry which is preliminary data.</text>
</comment>
<gene>
    <name evidence="5" type="ORF">DTO57_07020</name>
</gene>
<protein>
    <submittedName>
        <fullName evidence="5">GntR family transcriptional regulator</fullName>
    </submittedName>
</protein>
<keyword evidence="6" id="KW-1185">Reference proteome</keyword>
<dbReference type="PROSITE" id="PS50949">
    <property type="entry name" value="HTH_GNTR"/>
    <property type="match status" value="1"/>
</dbReference>
<sequence>MIELPWSNIGATTIADRVAGSLARRIAEGEIEPGEVLTEVEVAAEFEASRTPAREAMLKLERWGLVRLAPKKGAVVTNPSARERRELLAVRSMLEASAAASIAADPAARERLATLLDENLRGQVAALADPERFALLDYVFHLEIIGHDDNRVVAEISRSLAPRLYRLTHLAVVNAVDLGRLHAEHVALAGALRDGDAELFRDLMAQHIGAGHAGYEVAE</sequence>
<evidence type="ECO:0000256" key="3">
    <source>
        <dbReference type="ARBA" id="ARBA00023163"/>
    </source>
</evidence>
<dbReference type="SMART" id="SM00345">
    <property type="entry name" value="HTH_GNTR"/>
    <property type="match status" value="1"/>
</dbReference>
<dbReference type="SUPFAM" id="SSF46785">
    <property type="entry name" value="Winged helix' DNA-binding domain"/>
    <property type="match status" value="1"/>
</dbReference>
<dbReference type="Pfam" id="PF07729">
    <property type="entry name" value="FCD"/>
    <property type="match status" value="1"/>
</dbReference>
<dbReference type="AlphaFoldDB" id="A0A367Y245"/>
<dbReference type="InterPro" id="IPR036388">
    <property type="entry name" value="WH-like_DNA-bd_sf"/>
</dbReference>
<keyword evidence="1" id="KW-0805">Transcription regulation</keyword>
<evidence type="ECO:0000313" key="6">
    <source>
        <dbReference type="Proteomes" id="UP000253508"/>
    </source>
</evidence>
<name>A0A367Y245_9MICO</name>
<organism evidence="5 6">
    <name type="scientific">Microbacterium sorbitolivorans</name>
    <dbReference type="NCBI Taxonomy" id="1867410"/>
    <lineage>
        <taxon>Bacteria</taxon>
        <taxon>Bacillati</taxon>
        <taxon>Actinomycetota</taxon>
        <taxon>Actinomycetes</taxon>
        <taxon>Micrococcales</taxon>
        <taxon>Microbacteriaceae</taxon>
        <taxon>Microbacterium</taxon>
    </lineage>
</organism>
<evidence type="ECO:0000256" key="1">
    <source>
        <dbReference type="ARBA" id="ARBA00023015"/>
    </source>
</evidence>
<accession>A0A367Y245</accession>
<proteinExistence type="predicted"/>
<dbReference type="RefSeq" id="WP_114117512.1">
    <property type="nucleotide sequence ID" value="NZ_BMHU01000003.1"/>
</dbReference>
<dbReference type="Proteomes" id="UP000253508">
    <property type="component" value="Unassembled WGS sequence"/>
</dbReference>
<evidence type="ECO:0000313" key="5">
    <source>
        <dbReference type="EMBL" id="RCK59898.1"/>
    </source>
</evidence>
<dbReference type="SMART" id="SM00895">
    <property type="entry name" value="FCD"/>
    <property type="match status" value="1"/>
</dbReference>
<dbReference type="Pfam" id="PF00392">
    <property type="entry name" value="GntR"/>
    <property type="match status" value="1"/>
</dbReference>
<keyword evidence="3" id="KW-0804">Transcription</keyword>
<dbReference type="PANTHER" id="PTHR43537">
    <property type="entry name" value="TRANSCRIPTIONAL REGULATOR, GNTR FAMILY"/>
    <property type="match status" value="1"/>
</dbReference>
<dbReference type="PANTHER" id="PTHR43537:SF5">
    <property type="entry name" value="UXU OPERON TRANSCRIPTIONAL REGULATOR"/>
    <property type="match status" value="1"/>
</dbReference>
<dbReference type="InterPro" id="IPR008920">
    <property type="entry name" value="TF_FadR/GntR_C"/>
</dbReference>
<dbReference type="GO" id="GO:0003677">
    <property type="term" value="F:DNA binding"/>
    <property type="evidence" value="ECO:0007669"/>
    <property type="project" value="UniProtKB-KW"/>
</dbReference>
<dbReference type="GO" id="GO:0003700">
    <property type="term" value="F:DNA-binding transcription factor activity"/>
    <property type="evidence" value="ECO:0007669"/>
    <property type="project" value="InterPro"/>
</dbReference>
<dbReference type="InterPro" id="IPR011711">
    <property type="entry name" value="GntR_C"/>
</dbReference>
<dbReference type="CDD" id="cd07377">
    <property type="entry name" value="WHTH_GntR"/>
    <property type="match status" value="1"/>
</dbReference>
<dbReference type="SUPFAM" id="SSF48008">
    <property type="entry name" value="GntR ligand-binding domain-like"/>
    <property type="match status" value="1"/>
</dbReference>
<evidence type="ECO:0000259" key="4">
    <source>
        <dbReference type="PROSITE" id="PS50949"/>
    </source>
</evidence>
<dbReference type="Gene3D" id="1.20.120.530">
    <property type="entry name" value="GntR ligand-binding domain-like"/>
    <property type="match status" value="1"/>
</dbReference>